<protein>
    <submittedName>
        <fullName evidence="2">Uncharacterized protein</fullName>
    </submittedName>
</protein>
<keyword evidence="1" id="KW-0812">Transmembrane</keyword>
<proteinExistence type="predicted"/>
<reference evidence="2 3" key="1">
    <citation type="submission" date="2018-04" db="EMBL/GenBank/DDBJ databases">
        <title>Draft Genome Sequence of Phosphate-Solubilizing Chryseobacterium sp. ISE14 that is a Biocontrol and Plant Growth-Promoting Rhizobacterium Isolated from Cucumber.</title>
        <authorList>
            <person name="Jeong J.-J."/>
            <person name="Sang M.K."/>
            <person name="Choi I.-G."/>
            <person name="Kim K.D."/>
        </authorList>
    </citation>
    <scope>NUCLEOTIDE SEQUENCE [LARGE SCALE GENOMIC DNA]</scope>
    <source>
        <strain evidence="2 3">ISE14</strain>
    </source>
</reference>
<feature type="transmembrane region" description="Helical" evidence="1">
    <location>
        <begin position="45"/>
        <end position="65"/>
    </location>
</feature>
<dbReference type="RefSeq" id="WP_103247648.1">
    <property type="nucleotide sequence ID" value="NZ_PPED02000002.1"/>
</dbReference>
<dbReference type="Proteomes" id="UP000236594">
    <property type="component" value="Unassembled WGS sequence"/>
</dbReference>
<keyword evidence="1" id="KW-0472">Membrane</keyword>
<feature type="transmembrane region" description="Helical" evidence="1">
    <location>
        <begin position="5"/>
        <end position="25"/>
    </location>
</feature>
<gene>
    <name evidence="2" type="ORF">C1631_010910</name>
</gene>
<keyword evidence="1" id="KW-1133">Transmembrane helix</keyword>
<evidence type="ECO:0000313" key="2">
    <source>
        <dbReference type="EMBL" id="PWN70473.1"/>
    </source>
</evidence>
<accession>A0A316XE24</accession>
<dbReference type="AlphaFoldDB" id="A0A316XE24"/>
<evidence type="ECO:0000313" key="3">
    <source>
        <dbReference type="Proteomes" id="UP000236594"/>
    </source>
</evidence>
<feature type="transmembrane region" description="Helical" evidence="1">
    <location>
        <begin position="169"/>
        <end position="189"/>
    </location>
</feature>
<dbReference type="OrthoDB" id="662998at2"/>
<sequence>MKFMIIFWGAFLFFFCVPFPIFIYLMTEEGTAEPRNSLAVSYGYLGFSLLIWGYIIVFFVNNLFVKTFKQRNTMYSILRNGIPREATITGFKLIKYVPESNMNVIQIVLSFPNLRNAMIEHEMMFHDTKPQEKRFDPGNKVKVLLNPNISQEPYFILSDQKVAFNTSGLILRSIFVVLLLAYIMGLYYYFYIRESNNFGWQFLTFMHPIIFSGVMTLIYVLVFQLIVGKFFKNNKEERILFAGRNAEANILSVSQTGLTVNDQPELMFQVSFKDFRGNVHIAVYKKIVSLLNLSSVPKTGAIEIMYDENDPKKIMIPKMF</sequence>
<feature type="transmembrane region" description="Helical" evidence="1">
    <location>
        <begin position="209"/>
        <end position="231"/>
    </location>
</feature>
<organism evidence="2 3">
    <name type="scientific">Chryseobacterium phosphatilyticum</name>
    <dbReference type="NCBI Taxonomy" id="475075"/>
    <lineage>
        <taxon>Bacteria</taxon>
        <taxon>Pseudomonadati</taxon>
        <taxon>Bacteroidota</taxon>
        <taxon>Flavobacteriia</taxon>
        <taxon>Flavobacteriales</taxon>
        <taxon>Weeksellaceae</taxon>
        <taxon>Chryseobacterium group</taxon>
        <taxon>Chryseobacterium</taxon>
    </lineage>
</organism>
<name>A0A316XE24_9FLAO</name>
<keyword evidence="3" id="KW-1185">Reference proteome</keyword>
<evidence type="ECO:0000256" key="1">
    <source>
        <dbReference type="SAM" id="Phobius"/>
    </source>
</evidence>
<comment type="caution">
    <text evidence="2">The sequence shown here is derived from an EMBL/GenBank/DDBJ whole genome shotgun (WGS) entry which is preliminary data.</text>
</comment>
<dbReference type="EMBL" id="PPED02000002">
    <property type="protein sequence ID" value="PWN70473.1"/>
    <property type="molecule type" value="Genomic_DNA"/>
</dbReference>